<sequence>MRAPATAVAIVTLLFPALALAFPFGGQASQVSPCYNNAIIAYVGPPRGGVYIWTPSTKTYKNGPPTHAGQWLLGLAGAPYYCIISILPIDVRAGIMITMLGTSL</sequence>
<proteinExistence type="predicted"/>
<accession>A0A1F6E7B7</accession>
<reference evidence="2 3" key="1">
    <citation type="journal article" date="2016" name="Nat. Commun.">
        <title>Thousands of microbial genomes shed light on interconnected biogeochemical processes in an aquifer system.</title>
        <authorList>
            <person name="Anantharaman K."/>
            <person name="Brown C.T."/>
            <person name="Hug L.A."/>
            <person name="Sharon I."/>
            <person name="Castelle C.J."/>
            <person name="Probst A.J."/>
            <person name="Thomas B.C."/>
            <person name="Singh A."/>
            <person name="Wilkins M.J."/>
            <person name="Karaoz U."/>
            <person name="Brodie E.L."/>
            <person name="Williams K.H."/>
            <person name="Hubbard S.S."/>
            <person name="Banfield J.F."/>
        </authorList>
    </citation>
    <scope>NUCLEOTIDE SEQUENCE [LARGE SCALE GENOMIC DNA]</scope>
</reference>
<evidence type="ECO:0000313" key="3">
    <source>
        <dbReference type="Proteomes" id="UP000176914"/>
    </source>
</evidence>
<evidence type="ECO:0000256" key="1">
    <source>
        <dbReference type="SAM" id="SignalP"/>
    </source>
</evidence>
<evidence type="ECO:0000313" key="2">
    <source>
        <dbReference type="EMBL" id="OGG69605.1"/>
    </source>
</evidence>
<feature type="signal peptide" evidence="1">
    <location>
        <begin position="1"/>
        <end position="21"/>
    </location>
</feature>
<keyword evidence="1" id="KW-0732">Signal</keyword>
<name>A0A1F6E7B7_9BACT</name>
<organism evidence="2 3">
    <name type="scientific">Candidatus Kaiserbacteria bacterium RIFCSPHIGHO2_02_FULL_55_25</name>
    <dbReference type="NCBI Taxonomy" id="1798498"/>
    <lineage>
        <taxon>Bacteria</taxon>
        <taxon>Candidatus Kaiseribacteriota</taxon>
    </lineage>
</organism>
<gene>
    <name evidence="2" type="ORF">A3C20_03735</name>
</gene>
<comment type="caution">
    <text evidence="2">The sequence shown here is derived from an EMBL/GenBank/DDBJ whole genome shotgun (WGS) entry which is preliminary data.</text>
</comment>
<dbReference type="EMBL" id="MFLL01000010">
    <property type="protein sequence ID" value="OGG69605.1"/>
    <property type="molecule type" value="Genomic_DNA"/>
</dbReference>
<dbReference type="Proteomes" id="UP000176914">
    <property type="component" value="Unassembled WGS sequence"/>
</dbReference>
<dbReference type="AlphaFoldDB" id="A0A1F6E7B7"/>
<feature type="chain" id="PRO_5009524121" evidence="1">
    <location>
        <begin position="22"/>
        <end position="104"/>
    </location>
</feature>
<protein>
    <submittedName>
        <fullName evidence="2">Uncharacterized protein</fullName>
    </submittedName>
</protein>